<dbReference type="CDD" id="cd07548">
    <property type="entry name" value="P-type_ATPase-Cd_Zn_Co_like"/>
    <property type="match status" value="1"/>
</dbReference>
<evidence type="ECO:0000256" key="10">
    <source>
        <dbReference type="RuleBase" id="RU362081"/>
    </source>
</evidence>
<dbReference type="PROSITE" id="PS00154">
    <property type="entry name" value="ATPASE_E1_E2"/>
    <property type="match status" value="1"/>
</dbReference>
<sequence>MLFKTSAKIFYIMTEKILKSDLSKEVLQILLVAILFAGGIYFENNDRVSSLKYLTDVVLISAYIIAGSNVLSKAIKNLFKGNFFDENFLMSLATLGALAINELPEAVMVMLLYNVGEFFQKSAVGRSRKSIRSLLEIRPEYANLKVDDKIIKTNPSEVKVNDLIIVKPGEKIPLDGKIINGSSYVDTFILTGESIPKTVSKDDDVLAGMINKSGVIEIKVSRIFGETSISKIMDLVEFAAHKKAKPEKFISKFARIYTPIVVLIAAAIAFLPPLFIPNQSFSDWIYRSLVILVVSCPCAFVISIPLTYFGGLGSASRRGILIKGSSHLDTLTELNSVVFDKTGTLTKGIFKVTNVITQNGFSRDEILYYAYLAESNSNHPIADSIREAYGKDLRINEIKEQQEISGLGIKVKINGNLIVVGNDKLLHAENIDHDICNVEGTVIHVAVNSIYAGHIIISDELKEDAEKAIKSLKSLGIKKTIMLSGDNNFTTSKFAQRLNIDSSFSELLPEDKLTKFEEILLEAKGGKVAFVGDGINDAPVIARADLGIAMGGLGSDAAIEAADIVIMEDQPSKVSEAILIARKTRKIVWQNLIFSLAVKGIFILLGVLGVASMWEAVFGDMGVALIAILNATRIFKI</sequence>
<dbReference type="PANTHER" id="PTHR48085:SF5">
    <property type="entry name" value="CADMIUM_ZINC-TRANSPORTING ATPASE HMA4-RELATED"/>
    <property type="match status" value="1"/>
</dbReference>
<feature type="transmembrane region" description="Helical" evidence="10">
    <location>
        <begin position="54"/>
        <end position="72"/>
    </location>
</feature>
<dbReference type="SUPFAM" id="SSF81665">
    <property type="entry name" value="Calcium ATPase, transmembrane domain M"/>
    <property type="match status" value="1"/>
</dbReference>
<dbReference type="SUPFAM" id="SSF56784">
    <property type="entry name" value="HAD-like"/>
    <property type="match status" value="1"/>
</dbReference>
<dbReference type="SFLD" id="SFLDG00002">
    <property type="entry name" value="C1.7:_P-type_atpase_like"/>
    <property type="match status" value="1"/>
</dbReference>
<evidence type="ECO:0000259" key="11">
    <source>
        <dbReference type="Pfam" id="PF00122"/>
    </source>
</evidence>
<evidence type="ECO:0000256" key="7">
    <source>
        <dbReference type="ARBA" id="ARBA00023136"/>
    </source>
</evidence>
<evidence type="ECO:0000313" key="12">
    <source>
        <dbReference type="EMBL" id="AKQ03705.1"/>
    </source>
</evidence>
<dbReference type="GO" id="GO:0005524">
    <property type="term" value="F:ATP binding"/>
    <property type="evidence" value="ECO:0007669"/>
    <property type="project" value="UniProtKB-UniRule"/>
</dbReference>
<dbReference type="GO" id="GO:0016463">
    <property type="term" value="F:P-type zinc transporter activity"/>
    <property type="evidence" value="ECO:0007669"/>
    <property type="project" value="UniProtKB-EC"/>
</dbReference>
<dbReference type="InterPro" id="IPR023299">
    <property type="entry name" value="ATPase_P-typ_cyto_dom_N"/>
</dbReference>
<keyword evidence="3 10" id="KW-0812">Transmembrane</keyword>
<dbReference type="FunFam" id="2.70.150.10:FF:000002">
    <property type="entry name" value="Copper-transporting ATPase 1, putative"/>
    <property type="match status" value="1"/>
</dbReference>
<dbReference type="InterPro" id="IPR059000">
    <property type="entry name" value="ATPase_P-type_domA"/>
</dbReference>
<dbReference type="InterPro" id="IPR044492">
    <property type="entry name" value="P_typ_ATPase_HD_dom"/>
</dbReference>
<dbReference type="Pfam" id="PF00122">
    <property type="entry name" value="E1-E2_ATPase"/>
    <property type="match status" value="1"/>
</dbReference>
<dbReference type="SFLD" id="SFLDF00027">
    <property type="entry name" value="p-type_atpase"/>
    <property type="match status" value="1"/>
</dbReference>
<dbReference type="EC" id="7.2.2.12" evidence="8"/>
<dbReference type="GO" id="GO:0015086">
    <property type="term" value="F:cadmium ion transmembrane transporter activity"/>
    <property type="evidence" value="ECO:0007669"/>
    <property type="project" value="TreeGrafter"/>
</dbReference>
<dbReference type="InterPro" id="IPR051014">
    <property type="entry name" value="Cation_Transport_ATPase_IB"/>
</dbReference>
<comment type="subcellular location">
    <subcellularLocation>
        <location evidence="10">Cell membrane</location>
    </subcellularLocation>
    <subcellularLocation>
        <location evidence="1">Membrane</location>
    </subcellularLocation>
</comment>
<dbReference type="Pfam" id="PF00702">
    <property type="entry name" value="Hydrolase"/>
    <property type="match status" value="1"/>
</dbReference>
<dbReference type="InterPro" id="IPR023214">
    <property type="entry name" value="HAD_sf"/>
</dbReference>
<feature type="transmembrane region" description="Helical" evidence="10">
    <location>
        <begin position="592"/>
        <end position="611"/>
    </location>
</feature>
<dbReference type="EMBL" id="KT007020">
    <property type="protein sequence ID" value="AKQ03705.1"/>
    <property type="molecule type" value="Genomic_DNA"/>
</dbReference>
<dbReference type="InterPro" id="IPR023298">
    <property type="entry name" value="ATPase_P-typ_TM_dom_sf"/>
</dbReference>
<dbReference type="NCBIfam" id="TIGR01525">
    <property type="entry name" value="ATPase-IB_hvy"/>
    <property type="match status" value="1"/>
</dbReference>
<evidence type="ECO:0000256" key="1">
    <source>
        <dbReference type="ARBA" id="ARBA00004370"/>
    </source>
</evidence>
<dbReference type="InterPro" id="IPR018303">
    <property type="entry name" value="ATPase_P-typ_P_site"/>
</dbReference>
<keyword evidence="7 10" id="KW-0472">Membrane</keyword>
<evidence type="ECO:0000256" key="5">
    <source>
        <dbReference type="ARBA" id="ARBA00022967"/>
    </source>
</evidence>
<dbReference type="Gene3D" id="3.40.50.1000">
    <property type="entry name" value="HAD superfamily/HAD-like"/>
    <property type="match status" value="1"/>
</dbReference>
<dbReference type="GO" id="GO:0016887">
    <property type="term" value="F:ATP hydrolysis activity"/>
    <property type="evidence" value="ECO:0007669"/>
    <property type="project" value="InterPro"/>
</dbReference>
<dbReference type="InterPro" id="IPR036412">
    <property type="entry name" value="HAD-like_sf"/>
</dbReference>
<evidence type="ECO:0000256" key="6">
    <source>
        <dbReference type="ARBA" id="ARBA00022989"/>
    </source>
</evidence>
<evidence type="ECO:0000256" key="4">
    <source>
        <dbReference type="ARBA" id="ARBA00022723"/>
    </source>
</evidence>
<name>A0A0H4TA58_9BACT</name>
<comment type="similarity">
    <text evidence="2 10">Belongs to the cation transport ATPase (P-type) (TC 3.A.3) family. Type IB subfamily.</text>
</comment>
<dbReference type="PRINTS" id="PR00941">
    <property type="entry name" value="CDATPASE"/>
</dbReference>
<keyword evidence="12" id="KW-0378">Hydrolase</keyword>
<dbReference type="SFLD" id="SFLDS00003">
    <property type="entry name" value="Haloacid_Dehalogenase"/>
    <property type="match status" value="1"/>
</dbReference>
<dbReference type="SUPFAM" id="SSF81653">
    <property type="entry name" value="Calcium ATPase, transduction domain A"/>
    <property type="match status" value="1"/>
</dbReference>
<dbReference type="Gene3D" id="3.40.1110.10">
    <property type="entry name" value="Calcium-transporting ATPase, cytoplasmic domain N"/>
    <property type="match status" value="1"/>
</dbReference>
<keyword evidence="4 10" id="KW-0479">Metal-binding</keyword>
<dbReference type="InterPro" id="IPR027256">
    <property type="entry name" value="P-typ_ATPase_IB"/>
</dbReference>
<feature type="domain" description="P-type ATPase A" evidence="11">
    <location>
        <begin position="138"/>
        <end position="237"/>
    </location>
</feature>
<evidence type="ECO:0000256" key="2">
    <source>
        <dbReference type="ARBA" id="ARBA00006024"/>
    </source>
</evidence>
<keyword evidence="10" id="KW-0067">ATP-binding</keyword>
<evidence type="ECO:0000256" key="9">
    <source>
        <dbReference type="ARBA" id="ARBA00047308"/>
    </source>
</evidence>
<proteinExistence type="inferred from homology"/>
<dbReference type="InterPro" id="IPR008250">
    <property type="entry name" value="ATPase_P-typ_transduc_dom_A_sf"/>
</dbReference>
<feature type="transmembrane region" description="Helical" evidence="10">
    <location>
        <begin position="253"/>
        <end position="272"/>
    </location>
</feature>
<accession>A0A0H4TA58</accession>
<keyword evidence="5" id="KW-1278">Translocase</keyword>
<dbReference type="GO" id="GO:0005886">
    <property type="term" value="C:plasma membrane"/>
    <property type="evidence" value="ECO:0007669"/>
    <property type="project" value="UniProtKB-SubCell"/>
</dbReference>
<dbReference type="AlphaFoldDB" id="A0A0H4TA58"/>
<dbReference type="PANTHER" id="PTHR48085">
    <property type="entry name" value="CADMIUM/ZINC-TRANSPORTING ATPASE HMA2-RELATED"/>
    <property type="match status" value="1"/>
</dbReference>
<keyword evidence="10" id="KW-0547">Nucleotide-binding</keyword>
<dbReference type="NCBIfam" id="TIGR01512">
    <property type="entry name" value="ATPase-IB2_Cd"/>
    <property type="match status" value="1"/>
</dbReference>
<protein>
    <recommendedName>
        <fullName evidence="8">P-type Zn(2+) transporter</fullName>
        <ecNumber evidence="8">7.2.2.12</ecNumber>
    </recommendedName>
</protein>
<dbReference type="Gene3D" id="2.70.150.10">
    <property type="entry name" value="Calcium-transporting ATPase, cytoplasmic transduction domain A"/>
    <property type="match status" value="1"/>
</dbReference>
<evidence type="ECO:0000256" key="3">
    <source>
        <dbReference type="ARBA" id="ARBA00022692"/>
    </source>
</evidence>
<feature type="transmembrane region" description="Helical" evidence="10">
    <location>
        <begin position="284"/>
        <end position="309"/>
    </location>
</feature>
<feature type="transmembrane region" description="Helical" evidence="10">
    <location>
        <begin position="26"/>
        <end position="42"/>
    </location>
</feature>
<dbReference type="NCBIfam" id="TIGR01494">
    <property type="entry name" value="ATPase_P-type"/>
    <property type="match status" value="1"/>
</dbReference>
<dbReference type="InterPro" id="IPR001757">
    <property type="entry name" value="P_typ_ATPase"/>
</dbReference>
<dbReference type="PRINTS" id="PR00119">
    <property type="entry name" value="CATATPASE"/>
</dbReference>
<dbReference type="GO" id="GO:0046872">
    <property type="term" value="F:metal ion binding"/>
    <property type="evidence" value="ECO:0007669"/>
    <property type="project" value="UniProtKB-KW"/>
</dbReference>
<keyword evidence="10" id="KW-1003">Cell membrane</keyword>
<comment type="catalytic activity">
    <reaction evidence="9">
        <text>Zn(2+)(in) + ATP + H2O = Zn(2+)(out) + ADP + phosphate + H(+)</text>
        <dbReference type="Rhea" id="RHEA:20621"/>
        <dbReference type="ChEBI" id="CHEBI:15377"/>
        <dbReference type="ChEBI" id="CHEBI:15378"/>
        <dbReference type="ChEBI" id="CHEBI:29105"/>
        <dbReference type="ChEBI" id="CHEBI:30616"/>
        <dbReference type="ChEBI" id="CHEBI:43474"/>
        <dbReference type="ChEBI" id="CHEBI:456216"/>
        <dbReference type="EC" id="7.2.2.12"/>
    </reaction>
</comment>
<reference evidence="12" key="1">
    <citation type="journal article" date="2015" name="ISME J.">
        <title>Aquifer environment selects for microbial species cohorts in sediment and groundwater.</title>
        <authorList>
            <person name="Hug L.A."/>
            <person name="Thomas B.C."/>
            <person name="Brown C.T."/>
            <person name="Frischkorn K.R."/>
            <person name="Williams K.H."/>
            <person name="Tringe S.G."/>
            <person name="Banfield J.F."/>
        </authorList>
    </citation>
    <scope>NUCLEOTIDE SEQUENCE</scope>
</reference>
<evidence type="ECO:0000256" key="8">
    <source>
        <dbReference type="ARBA" id="ARBA00039097"/>
    </source>
</evidence>
<keyword evidence="6 10" id="KW-1133">Transmembrane helix</keyword>
<organism evidence="12">
    <name type="scientific">uncultured Ignavibacteria bacterium Rifle_16ft_4_minimus_38491</name>
    <dbReference type="NCBI Taxonomy" id="1665105"/>
    <lineage>
        <taxon>Bacteria</taxon>
        <taxon>Pseudomonadati</taxon>
        <taxon>Ignavibacteriota</taxon>
        <taxon>Ignavibacteria</taxon>
        <taxon>environmental samples</taxon>
    </lineage>
</organism>